<keyword evidence="5" id="KW-0418">Kinase</keyword>
<evidence type="ECO:0000313" key="10">
    <source>
        <dbReference type="EMBL" id="MDJ1185237.1"/>
    </source>
</evidence>
<dbReference type="InterPro" id="IPR016132">
    <property type="entry name" value="Phyto_chromo_attachment"/>
</dbReference>
<protein>
    <recommendedName>
        <fullName evidence="3">histidine kinase</fullName>
        <ecNumber evidence="3">2.7.13.3</ecNumber>
    </recommendedName>
</protein>
<dbReference type="InterPro" id="IPR005467">
    <property type="entry name" value="His_kinase_dom"/>
</dbReference>
<keyword evidence="4" id="KW-0597">Phosphoprotein</keyword>
<dbReference type="SUPFAM" id="SSF55781">
    <property type="entry name" value="GAF domain-like"/>
    <property type="match status" value="1"/>
</dbReference>
<comment type="caution">
    <text evidence="10">The sequence shown here is derived from an EMBL/GenBank/DDBJ whole genome shotgun (WGS) entry which is preliminary data.</text>
</comment>
<dbReference type="PROSITE" id="PS50109">
    <property type="entry name" value="HIS_KIN"/>
    <property type="match status" value="1"/>
</dbReference>
<evidence type="ECO:0000256" key="6">
    <source>
        <dbReference type="ARBA" id="ARBA00023012"/>
    </source>
</evidence>
<dbReference type="PANTHER" id="PTHR43065:SF50">
    <property type="entry name" value="HISTIDINE KINASE"/>
    <property type="match status" value="1"/>
</dbReference>
<proteinExistence type="inferred from homology"/>
<dbReference type="EMBL" id="JAQOSQ010000029">
    <property type="protein sequence ID" value="MDJ1185237.1"/>
    <property type="molecule type" value="Genomic_DNA"/>
</dbReference>
<organism evidence="10 11">
    <name type="scientific">Roseofilum casamattae BLCC-M143</name>
    <dbReference type="NCBI Taxonomy" id="3022442"/>
    <lineage>
        <taxon>Bacteria</taxon>
        <taxon>Bacillati</taxon>
        <taxon>Cyanobacteriota</taxon>
        <taxon>Cyanophyceae</taxon>
        <taxon>Desertifilales</taxon>
        <taxon>Desertifilaceae</taxon>
        <taxon>Roseofilum</taxon>
        <taxon>Roseofilum casamattae</taxon>
    </lineage>
</organism>
<evidence type="ECO:0000256" key="2">
    <source>
        <dbReference type="ARBA" id="ARBA00006402"/>
    </source>
</evidence>
<sequence length="489" mass="55511">MMKPNGEEEMTLTWNRAAKDVRNLMSSDRIIYYHILVDVITQIRSSLDLKTTLQTATAQIRHVLDTDRVAIFQFYPDLVSQGRVVYEDVRSPWKPAATIDIIDHCFGEQFAQEYMQGRIGAIGDIRSGEISECYRQILEQFQVRANLVCALSKGDRLWGLLCIHQCSRPREWTPTEIEFIGQISQQLSVAIQQSELLQKSKNQAEELQTTLVQLQKTQAQMIQTEKMVSLGHLVAGVAHEINNPISFIAGNLNYVEQYANDLLAVLDGYQQAYPDPVTSVKKVLEKYEIDFVREDLPETLASMKQGAKRIQHIVKLLRSFSRLDEAELKDVDIHEGIDSTLTLFNHRLESEEEQEGERIQIVKNYSQLPSISCYPAQLNQVFMYLIGNALDSLDDSHSSHPIIEITTEIENDEITISIRDNGLGIPESIQAYIFDPFFTTKPPGKGRGLGLSISYQIIVEQHQGDLRFESLGGQGTTFSIKLPRKAHLR</sequence>
<dbReference type="InterPro" id="IPR003594">
    <property type="entry name" value="HATPase_dom"/>
</dbReference>
<keyword evidence="10" id="KW-0547">Nucleotide-binding</keyword>
<dbReference type="GO" id="GO:0005524">
    <property type="term" value="F:ATP binding"/>
    <property type="evidence" value="ECO:0007669"/>
    <property type="project" value="UniProtKB-KW"/>
</dbReference>
<comment type="catalytic activity">
    <reaction evidence="1">
        <text>ATP + protein L-histidine = ADP + protein N-phospho-L-histidine.</text>
        <dbReference type="EC" id="2.7.13.3"/>
    </reaction>
</comment>
<dbReference type="SMART" id="SM00387">
    <property type="entry name" value="HATPase_c"/>
    <property type="match status" value="1"/>
</dbReference>
<dbReference type="InterPro" id="IPR004358">
    <property type="entry name" value="Sig_transdc_His_kin-like_C"/>
</dbReference>
<evidence type="ECO:0000259" key="9">
    <source>
        <dbReference type="PROSITE" id="PS50109"/>
    </source>
</evidence>
<dbReference type="SMART" id="SM00065">
    <property type="entry name" value="GAF"/>
    <property type="match status" value="1"/>
</dbReference>
<feature type="coiled-coil region" evidence="7">
    <location>
        <begin position="190"/>
        <end position="224"/>
    </location>
</feature>
<evidence type="ECO:0000256" key="5">
    <source>
        <dbReference type="ARBA" id="ARBA00022777"/>
    </source>
</evidence>
<keyword evidence="7" id="KW-0175">Coiled coil</keyword>
<dbReference type="PANTHER" id="PTHR43065">
    <property type="entry name" value="SENSOR HISTIDINE KINASE"/>
    <property type="match status" value="1"/>
</dbReference>
<feature type="domain" description="Phytochrome chromophore attachment site" evidence="8">
    <location>
        <begin position="48"/>
        <end position="186"/>
    </location>
</feature>
<dbReference type="InterPro" id="IPR036097">
    <property type="entry name" value="HisK_dim/P_sf"/>
</dbReference>
<dbReference type="Gene3D" id="3.30.450.40">
    <property type="match status" value="1"/>
</dbReference>
<gene>
    <name evidence="10" type="ORF">PMH09_18780</name>
</gene>
<dbReference type="InterPro" id="IPR036890">
    <property type="entry name" value="HATPase_C_sf"/>
</dbReference>
<dbReference type="CDD" id="cd00082">
    <property type="entry name" value="HisKA"/>
    <property type="match status" value="1"/>
</dbReference>
<keyword evidence="11" id="KW-1185">Reference proteome</keyword>
<accession>A0ABT7C1A4</accession>
<evidence type="ECO:0000259" key="8">
    <source>
        <dbReference type="PROSITE" id="PS50046"/>
    </source>
</evidence>
<reference evidence="10 11" key="1">
    <citation type="submission" date="2023-01" db="EMBL/GenBank/DDBJ databases">
        <title>Novel diversity within Roseofilum (Cyanobacteria; Desertifilaceae) from marine benthic mats with descriptions of four novel species.</title>
        <authorList>
            <person name="Wang Y."/>
            <person name="Berthold D.E."/>
            <person name="Hu J."/>
            <person name="Lefler F.W."/>
            <person name="Laughinghouse H.D. IV."/>
        </authorList>
    </citation>
    <scope>NUCLEOTIDE SEQUENCE [LARGE SCALE GENOMIC DNA]</scope>
    <source>
        <strain evidence="10 11">BLCC-M143</strain>
    </source>
</reference>
<dbReference type="Pfam" id="PF02518">
    <property type="entry name" value="HATPase_c"/>
    <property type="match status" value="1"/>
</dbReference>
<dbReference type="InterPro" id="IPR003661">
    <property type="entry name" value="HisK_dim/P_dom"/>
</dbReference>
<dbReference type="Pfam" id="PF01590">
    <property type="entry name" value="GAF"/>
    <property type="match status" value="1"/>
</dbReference>
<evidence type="ECO:0000313" key="11">
    <source>
        <dbReference type="Proteomes" id="UP001232992"/>
    </source>
</evidence>
<keyword evidence="5" id="KW-0808">Transferase</keyword>
<dbReference type="EC" id="2.7.13.3" evidence="3"/>
<dbReference type="SUPFAM" id="SSF47384">
    <property type="entry name" value="Homodimeric domain of signal transducing histidine kinase"/>
    <property type="match status" value="1"/>
</dbReference>
<dbReference type="SUPFAM" id="SSF55874">
    <property type="entry name" value="ATPase domain of HSP90 chaperone/DNA topoisomerase II/histidine kinase"/>
    <property type="match status" value="1"/>
</dbReference>
<evidence type="ECO:0000256" key="3">
    <source>
        <dbReference type="ARBA" id="ARBA00012438"/>
    </source>
</evidence>
<dbReference type="Gene3D" id="3.30.565.10">
    <property type="entry name" value="Histidine kinase-like ATPase, C-terminal domain"/>
    <property type="match status" value="1"/>
</dbReference>
<evidence type="ECO:0000256" key="4">
    <source>
        <dbReference type="ARBA" id="ARBA00022553"/>
    </source>
</evidence>
<dbReference type="Proteomes" id="UP001232992">
    <property type="component" value="Unassembled WGS sequence"/>
</dbReference>
<dbReference type="Gene3D" id="1.10.287.130">
    <property type="match status" value="1"/>
</dbReference>
<evidence type="ECO:0000256" key="7">
    <source>
        <dbReference type="SAM" id="Coils"/>
    </source>
</evidence>
<feature type="domain" description="Histidine kinase" evidence="9">
    <location>
        <begin position="236"/>
        <end position="486"/>
    </location>
</feature>
<keyword evidence="10" id="KW-0067">ATP-binding</keyword>
<dbReference type="SMART" id="SM00388">
    <property type="entry name" value="HisKA"/>
    <property type="match status" value="1"/>
</dbReference>
<dbReference type="InterPro" id="IPR029016">
    <property type="entry name" value="GAF-like_dom_sf"/>
</dbReference>
<dbReference type="PROSITE" id="PS50046">
    <property type="entry name" value="PHYTOCHROME_2"/>
    <property type="match status" value="1"/>
</dbReference>
<dbReference type="InterPro" id="IPR003018">
    <property type="entry name" value="GAF"/>
</dbReference>
<evidence type="ECO:0000256" key="1">
    <source>
        <dbReference type="ARBA" id="ARBA00000085"/>
    </source>
</evidence>
<dbReference type="PRINTS" id="PR00344">
    <property type="entry name" value="BCTRLSENSOR"/>
</dbReference>
<comment type="similarity">
    <text evidence="2">In the N-terminal section; belongs to the phytochrome family.</text>
</comment>
<dbReference type="RefSeq" id="WP_283759882.1">
    <property type="nucleotide sequence ID" value="NZ_JAQOSQ010000029.1"/>
</dbReference>
<name>A0ABT7C1A4_9CYAN</name>
<keyword evidence="6" id="KW-0902">Two-component regulatory system</keyword>